<dbReference type="AlphaFoldDB" id="A0A8H5TJE8"/>
<feature type="domain" description="DUF7580" evidence="8">
    <location>
        <begin position="207"/>
        <end position="530"/>
    </location>
</feature>
<dbReference type="OrthoDB" id="206201at2759"/>
<reference evidence="9 10" key="1">
    <citation type="submission" date="2020-05" db="EMBL/GenBank/DDBJ databases">
        <title>Identification and distribution of gene clusters putatively required for synthesis of sphingolipid metabolism inhibitors in phylogenetically diverse species of the filamentous fungus Fusarium.</title>
        <authorList>
            <person name="Kim H.-S."/>
            <person name="Busman M."/>
            <person name="Brown D.W."/>
            <person name="Divon H."/>
            <person name="Uhlig S."/>
            <person name="Proctor R.H."/>
        </authorList>
    </citation>
    <scope>NUCLEOTIDE SEQUENCE [LARGE SCALE GENOMIC DNA]</scope>
    <source>
        <strain evidence="9 10">NRRL 20693</strain>
    </source>
</reference>
<dbReference type="PANTHER" id="PTHR43806:SF11">
    <property type="entry name" value="CEREVISIN-RELATED"/>
    <property type="match status" value="1"/>
</dbReference>
<accession>A0A8H5TJE8</accession>
<dbReference type="Gene3D" id="3.40.50.200">
    <property type="entry name" value="Peptidase S8/S53 domain"/>
    <property type="match status" value="1"/>
</dbReference>
<sequence length="898" mass="101112">MAPEHYSTCEKVVRIAKEVYSLVMECGIRQRQRLAGEVGTKLGQIAQESFATYEVDDEAEVTAATLLHTLLEICTFPTHPSDQIIPEQDYVRLVQLIKPDNRSRLGKAITLTFITDKVLPFKAKDHCDAFLAILSQDEPRNTSGLDQITRGSTLIEPDDYPDHVSKNLFETLKKQAFCHHVEKPTQKSWLSKSKKEISRHHRHHHHEKPHPLRLHLDAAPQIQSKHAQFEVVVSPEDMSYWQHLWLGIPMQVRGRRGAVKFADASSEEEQSDKAVLGLKCVNSDYFCEVLKRQLFAKVNLNFVKGIGLVSIPPPAPLERFLCPGQGLPLSLVIQTYTLADKDKILLAHAIAHSFWQFFGSDLMGHQWTSGDIWFMHEMNEQHIPKDQLALRVYMPMDFDQRQRASEDEDISMLTHPYPHILGLGLILLQIGLARPFKSLTHLPSTSRLNRDHGAARQLLGELEKAEWARKTHRDIFARAVANCLDPSTFSTSNTKAKAIQTPSISKCDTSDDGRRRKVYTNVVEPLAKLVKIAFRTDANYISYLAKCKKAEESQSTLTSRVASFHTGKTIVPHEWLDNLKHISMHVMKLREMKPDREFKAVKIAVLDTGCDADLAFCKLPKRKKCIKGWKDFTKEDDVEDTSQSKTMMDEYGHGSLMTRLVMEAAPLAHIYVARVSRNTQELGSSSERISEAIRWAGLVAEVDIISMSFGFPHDENALSMAIEDVERSRDIIFLASAGNNAAYQREAFPARHRSVISIRATDCQGTFSASNPPIIDRSTVVLGTFGNNLPDRLSSEISERFGPRICLPGSSIATAVAAGIAASTIAYADVLSAVLPIPTEQSPVKFLKRTEGMRRLMEKMAPDETGHHRFINPIWFWSEKADAWRAWAAMYDATSPLI</sequence>
<name>A0A8H5TJE8_FUSHE</name>
<gene>
    <name evidence="9" type="ORF">FHETE_4359</name>
</gene>
<feature type="active site" description="Charge relay system" evidence="5">
    <location>
        <position position="607"/>
    </location>
</feature>
<evidence type="ECO:0000256" key="6">
    <source>
        <dbReference type="SAM" id="MobiDB-lite"/>
    </source>
</evidence>
<dbReference type="GO" id="GO:0004252">
    <property type="term" value="F:serine-type endopeptidase activity"/>
    <property type="evidence" value="ECO:0007669"/>
    <property type="project" value="UniProtKB-UniRule"/>
</dbReference>
<dbReference type="SUPFAM" id="SSF52743">
    <property type="entry name" value="Subtilisin-like"/>
    <property type="match status" value="1"/>
</dbReference>
<keyword evidence="4 5" id="KW-0720">Serine protease</keyword>
<comment type="caution">
    <text evidence="9">The sequence shown here is derived from an EMBL/GenBank/DDBJ whole genome shotgun (WGS) entry which is preliminary data.</text>
</comment>
<dbReference type="InterPro" id="IPR056002">
    <property type="entry name" value="DUF7580"/>
</dbReference>
<feature type="compositionally biased region" description="Basic residues" evidence="6">
    <location>
        <begin position="197"/>
        <end position="210"/>
    </location>
</feature>
<dbReference type="InterPro" id="IPR000209">
    <property type="entry name" value="Peptidase_S8/S53_dom"/>
</dbReference>
<keyword evidence="10" id="KW-1185">Reference proteome</keyword>
<protein>
    <submittedName>
        <fullName evidence="9">Thermostable alkaline protease</fullName>
    </submittedName>
</protein>
<organism evidence="9 10">
    <name type="scientific">Fusarium heterosporum</name>
    <dbReference type="NCBI Taxonomy" id="42747"/>
    <lineage>
        <taxon>Eukaryota</taxon>
        <taxon>Fungi</taxon>
        <taxon>Dikarya</taxon>
        <taxon>Ascomycota</taxon>
        <taxon>Pezizomycotina</taxon>
        <taxon>Sordariomycetes</taxon>
        <taxon>Hypocreomycetidae</taxon>
        <taxon>Hypocreales</taxon>
        <taxon>Nectriaceae</taxon>
        <taxon>Fusarium</taxon>
        <taxon>Fusarium heterosporum species complex</taxon>
    </lineage>
</organism>
<feature type="region of interest" description="Disordered" evidence="6">
    <location>
        <begin position="189"/>
        <end position="210"/>
    </location>
</feature>
<evidence type="ECO:0000313" key="9">
    <source>
        <dbReference type="EMBL" id="KAF5670911.1"/>
    </source>
</evidence>
<evidence type="ECO:0000313" key="10">
    <source>
        <dbReference type="Proteomes" id="UP000567885"/>
    </source>
</evidence>
<keyword evidence="2 5" id="KW-0645">Protease</keyword>
<dbReference type="Pfam" id="PF24476">
    <property type="entry name" value="DUF7580"/>
    <property type="match status" value="1"/>
</dbReference>
<dbReference type="EMBL" id="JAAGWQ010000073">
    <property type="protein sequence ID" value="KAF5670911.1"/>
    <property type="molecule type" value="Genomic_DNA"/>
</dbReference>
<evidence type="ECO:0000256" key="5">
    <source>
        <dbReference type="PROSITE-ProRule" id="PRU01240"/>
    </source>
</evidence>
<evidence type="ECO:0000256" key="1">
    <source>
        <dbReference type="ARBA" id="ARBA00011073"/>
    </source>
</evidence>
<comment type="similarity">
    <text evidence="1 5">Belongs to the peptidase S8 family.</text>
</comment>
<dbReference type="Pfam" id="PF00082">
    <property type="entry name" value="Peptidase_S8"/>
    <property type="match status" value="1"/>
</dbReference>
<proteinExistence type="inferred from homology"/>
<dbReference type="Proteomes" id="UP000567885">
    <property type="component" value="Unassembled WGS sequence"/>
</dbReference>
<dbReference type="GO" id="GO:0006508">
    <property type="term" value="P:proteolysis"/>
    <property type="evidence" value="ECO:0007669"/>
    <property type="project" value="UniProtKB-KW"/>
</dbReference>
<dbReference type="PROSITE" id="PS51892">
    <property type="entry name" value="SUBTILASE"/>
    <property type="match status" value="1"/>
</dbReference>
<dbReference type="CDD" id="cd00306">
    <property type="entry name" value="Peptidases_S8_S53"/>
    <property type="match status" value="1"/>
</dbReference>
<evidence type="ECO:0000256" key="2">
    <source>
        <dbReference type="ARBA" id="ARBA00022670"/>
    </source>
</evidence>
<evidence type="ECO:0000256" key="3">
    <source>
        <dbReference type="ARBA" id="ARBA00022801"/>
    </source>
</evidence>
<dbReference type="PANTHER" id="PTHR43806">
    <property type="entry name" value="PEPTIDASE S8"/>
    <property type="match status" value="1"/>
</dbReference>
<evidence type="ECO:0000259" key="7">
    <source>
        <dbReference type="Pfam" id="PF00082"/>
    </source>
</evidence>
<keyword evidence="3 5" id="KW-0378">Hydrolase</keyword>
<dbReference type="InterPro" id="IPR036852">
    <property type="entry name" value="Peptidase_S8/S53_dom_sf"/>
</dbReference>
<feature type="domain" description="Peptidase S8/S53" evidence="7">
    <location>
        <begin position="599"/>
        <end position="829"/>
    </location>
</feature>
<evidence type="ECO:0000256" key="4">
    <source>
        <dbReference type="ARBA" id="ARBA00022825"/>
    </source>
</evidence>
<evidence type="ECO:0000259" key="8">
    <source>
        <dbReference type="Pfam" id="PF24476"/>
    </source>
</evidence>
<feature type="active site" description="Charge relay system" evidence="5">
    <location>
        <position position="811"/>
    </location>
</feature>
<dbReference type="InterPro" id="IPR050131">
    <property type="entry name" value="Peptidase_S8_subtilisin-like"/>
</dbReference>
<feature type="active site" description="Charge relay system" evidence="5">
    <location>
        <position position="653"/>
    </location>
</feature>